<keyword evidence="4" id="KW-0812">Transmembrane</keyword>
<dbReference type="SMART" id="SM00342">
    <property type="entry name" value="HTH_ARAC"/>
    <property type="match status" value="1"/>
</dbReference>
<dbReference type="PROSITE" id="PS01124">
    <property type="entry name" value="HTH_ARAC_FAMILY_2"/>
    <property type="match status" value="1"/>
</dbReference>
<feature type="signal peptide" evidence="5">
    <location>
        <begin position="1"/>
        <end position="28"/>
    </location>
</feature>
<feature type="transmembrane region" description="Helical" evidence="4">
    <location>
        <begin position="322"/>
        <end position="341"/>
    </location>
</feature>
<evidence type="ECO:0000313" key="8">
    <source>
        <dbReference type="Proteomes" id="UP000185192"/>
    </source>
</evidence>
<keyword evidence="4" id="KW-0472">Membrane</keyword>
<dbReference type="OrthoDB" id="110167at2"/>
<dbReference type="PANTHER" id="PTHR43280:SF2">
    <property type="entry name" value="HTH-TYPE TRANSCRIPTIONAL REGULATOR EXSA"/>
    <property type="match status" value="1"/>
</dbReference>
<keyword evidence="3" id="KW-0804">Transcription</keyword>
<keyword evidence="2 7" id="KW-0238">DNA-binding</keyword>
<protein>
    <submittedName>
        <fullName evidence="7">AraC-type DNA-binding protein</fullName>
    </submittedName>
</protein>
<evidence type="ECO:0000256" key="1">
    <source>
        <dbReference type="ARBA" id="ARBA00023015"/>
    </source>
</evidence>
<dbReference type="Gene3D" id="1.10.10.60">
    <property type="entry name" value="Homeodomain-like"/>
    <property type="match status" value="1"/>
</dbReference>
<reference evidence="8" key="1">
    <citation type="submission" date="2016-11" db="EMBL/GenBank/DDBJ databases">
        <authorList>
            <person name="Varghese N."/>
            <person name="Submissions S."/>
        </authorList>
    </citation>
    <scope>NUCLEOTIDE SEQUENCE [LARGE SCALE GENOMIC DNA]</scope>
    <source>
        <strain evidence="8">DSM 22363</strain>
    </source>
</reference>
<dbReference type="InterPro" id="IPR009057">
    <property type="entry name" value="Homeodomain-like_sf"/>
</dbReference>
<dbReference type="InterPro" id="IPR018062">
    <property type="entry name" value="HTH_AraC-typ_CS"/>
</dbReference>
<dbReference type="STRING" id="1123272.SAMN02745824_1450"/>
<evidence type="ECO:0000256" key="4">
    <source>
        <dbReference type="SAM" id="Phobius"/>
    </source>
</evidence>
<dbReference type="InterPro" id="IPR011622">
    <property type="entry name" value="7TMR_DISM_rcpt_extracell_dom2"/>
</dbReference>
<dbReference type="AlphaFoldDB" id="A0A1N6D284"/>
<evidence type="ECO:0000256" key="5">
    <source>
        <dbReference type="SAM" id="SignalP"/>
    </source>
</evidence>
<organism evidence="7 8">
    <name type="scientific">Parasphingorhabdus marina DSM 22363</name>
    <dbReference type="NCBI Taxonomy" id="1123272"/>
    <lineage>
        <taxon>Bacteria</taxon>
        <taxon>Pseudomonadati</taxon>
        <taxon>Pseudomonadota</taxon>
        <taxon>Alphaproteobacteria</taxon>
        <taxon>Sphingomonadales</taxon>
        <taxon>Sphingomonadaceae</taxon>
        <taxon>Parasphingorhabdus</taxon>
    </lineage>
</organism>
<feature type="chain" id="PRO_5011980489" evidence="5">
    <location>
        <begin position="29"/>
        <end position="586"/>
    </location>
</feature>
<dbReference type="InterPro" id="IPR011623">
    <property type="entry name" value="7TMR_DISM_rcpt_extracell_dom1"/>
</dbReference>
<dbReference type="PANTHER" id="PTHR43280">
    <property type="entry name" value="ARAC-FAMILY TRANSCRIPTIONAL REGULATOR"/>
    <property type="match status" value="1"/>
</dbReference>
<gene>
    <name evidence="7" type="ORF">SAMN02745824_1450</name>
</gene>
<evidence type="ECO:0000256" key="2">
    <source>
        <dbReference type="ARBA" id="ARBA00023125"/>
    </source>
</evidence>
<feature type="domain" description="HTH araC/xylS-type" evidence="6">
    <location>
        <begin position="481"/>
        <end position="581"/>
    </location>
</feature>
<evidence type="ECO:0000259" key="6">
    <source>
        <dbReference type="PROSITE" id="PS01124"/>
    </source>
</evidence>
<dbReference type="Proteomes" id="UP000185192">
    <property type="component" value="Unassembled WGS sequence"/>
</dbReference>
<dbReference type="RefSeq" id="WP_074204366.1">
    <property type="nucleotide sequence ID" value="NZ_FSQW01000001.1"/>
</dbReference>
<evidence type="ECO:0000256" key="3">
    <source>
        <dbReference type="ARBA" id="ARBA00023163"/>
    </source>
</evidence>
<dbReference type="Pfam" id="PF07695">
    <property type="entry name" value="7TMR-DISM_7TM"/>
    <property type="match status" value="1"/>
</dbReference>
<dbReference type="InterPro" id="IPR018060">
    <property type="entry name" value="HTH_AraC"/>
</dbReference>
<feature type="transmembrane region" description="Helical" evidence="4">
    <location>
        <begin position="353"/>
        <end position="373"/>
    </location>
</feature>
<dbReference type="Pfam" id="PF07696">
    <property type="entry name" value="7TMR-DISMED2"/>
    <property type="match status" value="1"/>
</dbReference>
<dbReference type="EMBL" id="FSQW01000001">
    <property type="protein sequence ID" value="SIN64895.1"/>
    <property type="molecule type" value="Genomic_DNA"/>
</dbReference>
<keyword evidence="4" id="KW-1133">Transmembrane helix</keyword>
<feature type="transmembrane region" description="Helical" evidence="4">
    <location>
        <begin position="267"/>
        <end position="287"/>
    </location>
</feature>
<name>A0A1N6D284_9SPHN</name>
<sequence>MIGFAQKCVFLLLAMVLIGLAWTTPGHGQTSDDNAIDQGADRAIANSLADLPSGQLKPLAASSFVDQSGTIAADAIAAQTFTFSQSPFAIPRPPGALWLKFQAHNPHTDDKLWGISFMETVMDDVTLFQDQGGKLVQISRDGRTVPKAQSDNDRLQTAVSFRIEPGGQETYYVRLSGTYAPAVTPVISSVRLLSNWSSTFSAISALMLGFCIIMTIFTLILFRQIHPRFYQFYAAYLIGMFFVTFLYDGWPHIIFGSTISTVQWRPLVELASGLVMLANIQYCRILLTIDTDPRQRKQAVFHWLTGLGVIATIWAMVDPFDWGTPVSILFIINPFVLLYVAGRKMFDGVKQAVPVFASLLALTIGLFSSLYFFKFPVSVTATSSTFELIMMRPITLSYTSSTILEAIFMMAAISIMINAMQRHRNAAVTEAVRLRDKIDISQKQPAPEQTAVEVVGDTLDALHASSLDKTLSAPAGQGFLERATQAVIENISQRGFGAGALASALGVTEKTLGRRLKKAQGLTPAAFIRSIRLSYARDLILLRQFDTITAIANASGFSSVGHFAKLYRQEFRTTPSEALKSLRNEV</sequence>
<feature type="transmembrane region" description="Helical" evidence="4">
    <location>
        <begin position="229"/>
        <end position="247"/>
    </location>
</feature>
<keyword evidence="8" id="KW-1185">Reference proteome</keyword>
<feature type="transmembrane region" description="Helical" evidence="4">
    <location>
        <begin position="393"/>
        <end position="417"/>
    </location>
</feature>
<proteinExistence type="predicted"/>
<dbReference type="GO" id="GO:0043565">
    <property type="term" value="F:sequence-specific DNA binding"/>
    <property type="evidence" value="ECO:0007669"/>
    <property type="project" value="InterPro"/>
</dbReference>
<keyword evidence="5" id="KW-0732">Signal</keyword>
<evidence type="ECO:0000313" key="7">
    <source>
        <dbReference type="EMBL" id="SIN64895.1"/>
    </source>
</evidence>
<keyword evidence="1" id="KW-0805">Transcription regulation</keyword>
<dbReference type="GO" id="GO:0003700">
    <property type="term" value="F:DNA-binding transcription factor activity"/>
    <property type="evidence" value="ECO:0007669"/>
    <property type="project" value="InterPro"/>
</dbReference>
<dbReference type="Pfam" id="PF12833">
    <property type="entry name" value="HTH_18"/>
    <property type="match status" value="1"/>
</dbReference>
<dbReference type="SUPFAM" id="SSF46689">
    <property type="entry name" value="Homeodomain-like"/>
    <property type="match status" value="1"/>
</dbReference>
<accession>A0A1N6D284</accession>
<dbReference type="Gene3D" id="2.60.40.2380">
    <property type="match status" value="1"/>
</dbReference>
<dbReference type="PROSITE" id="PS00041">
    <property type="entry name" value="HTH_ARAC_FAMILY_1"/>
    <property type="match status" value="1"/>
</dbReference>
<feature type="transmembrane region" description="Helical" evidence="4">
    <location>
        <begin position="200"/>
        <end position="222"/>
    </location>
</feature>
<feature type="transmembrane region" description="Helical" evidence="4">
    <location>
        <begin position="299"/>
        <end position="316"/>
    </location>
</feature>